<dbReference type="AlphaFoldDB" id="A0AAD7Z5Y5"/>
<evidence type="ECO:0000313" key="3">
    <source>
        <dbReference type="Proteomes" id="UP001233999"/>
    </source>
</evidence>
<protein>
    <recommendedName>
        <fullName evidence="4">Secreted protein</fullName>
    </recommendedName>
</protein>
<organism evidence="2 3">
    <name type="scientific">Diploptera punctata</name>
    <name type="common">Pacific beetle cockroach</name>
    <dbReference type="NCBI Taxonomy" id="6984"/>
    <lineage>
        <taxon>Eukaryota</taxon>
        <taxon>Metazoa</taxon>
        <taxon>Ecdysozoa</taxon>
        <taxon>Arthropoda</taxon>
        <taxon>Hexapoda</taxon>
        <taxon>Insecta</taxon>
        <taxon>Pterygota</taxon>
        <taxon>Neoptera</taxon>
        <taxon>Polyneoptera</taxon>
        <taxon>Dictyoptera</taxon>
        <taxon>Blattodea</taxon>
        <taxon>Blaberoidea</taxon>
        <taxon>Blaberidae</taxon>
        <taxon>Diplopterinae</taxon>
        <taxon>Diploptera</taxon>
    </lineage>
</organism>
<evidence type="ECO:0000313" key="2">
    <source>
        <dbReference type="EMBL" id="KAJ9574088.1"/>
    </source>
</evidence>
<keyword evidence="1" id="KW-0732">Signal</keyword>
<sequence>FFSLCVFSFSVWSVSEAVNPSKRRPRSMLPNRACYNGGEKFEKIHPMKSRSSCIPFCFKLTFHGFL</sequence>
<evidence type="ECO:0000256" key="1">
    <source>
        <dbReference type="SAM" id="SignalP"/>
    </source>
</evidence>
<feature type="signal peptide" evidence="1">
    <location>
        <begin position="1"/>
        <end position="17"/>
    </location>
</feature>
<dbReference type="Proteomes" id="UP001233999">
    <property type="component" value="Unassembled WGS sequence"/>
</dbReference>
<proteinExistence type="predicted"/>
<accession>A0AAD7Z5Y5</accession>
<evidence type="ECO:0008006" key="4">
    <source>
        <dbReference type="Google" id="ProtNLM"/>
    </source>
</evidence>
<comment type="caution">
    <text evidence="2">The sequence shown here is derived from an EMBL/GenBank/DDBJ whole genome shotgun (WGS) entry which is preliminary data.</text>
</comment>
<gene>
    <name evidence="2" type="ORF">L9F63_008502</name>
</gene>
<name>A0AAD7Z5Y5_DIPPU</name>
<keyword evidence="3" id="KW-1185">Reference proteome</keyword>
<feature type="non-terminal residue" evidence="2">
    <location>
        <position position="66"/>
    </location>
</feature>
<reference evidence="2" key="1">
    <citation type="journal article" date="2023" name="IScience">
        <title>Live-bearing cockroach genome reveals convergent evolutionary mechanisms linked to viviparity in insects and beyond.</title>
        <authorList>
            <person name="Fouks B."/>
            <person name="Harrison M.C."/>
            <person name="Mikhailova A.A."/>
            <person name="Marchal E."/>
            <person name="English S."/>
            <person name="Carruthers M."/>
            <person name="Jennings E.C."/>
            <person name="Chiamaka E.L."/>
            <person name="Frigard R.A."/>
            <person name="Pippel M."/>
            <person name="Attardo G.M."/>
            <person name="Benoit J.B."/>
            <person name="Bornberg-Bauer E."/>
            <person name="Tobe S.S."/>
        </authorList>
    </citation>
    <scope>NUCLEOTIDE SEQUENCE</scope>
    <source>
        <strain evidence="2">Stay&amp;Tobe</strain>
    </source>
</reference>
<dbReference type="EMBL" id="JASPKZ010010655">
    <property type="protein sequence ID" value="KAJ9574088.1"/>
    <property type="molecule type" value="Genomic_DNA"/>
</dbReference>
<reference evidence="2" key="2">
    <citation type="submission" date="2023-05" db="EMBL/GenBank/DDBJ databases">
        <authorList>
            <person name="Fouks B."/>
        </authorList>
    </citation>
    <scope>NUCLEOTIDE SEQUENCE</scope>
    <source>
        <strain evidence="2">Stay&amp;Tobe</strain>
        <tissue evidence="2">Testes</tissue>
    </source>
</reference>
<feature type="chain" id="PRO_5042290967" description="Secreted protein" evidence="1">
    <location>
        <begin position="18"/>
        <end position="66"/>
    </location>
</feature>
<feature type="non-terminal residue" evidence="2">
    <location>
        <position position="1"/>
    </location>
</feature>